<protein>
    <submittedName>
        <fullName evidence="4">RRP12-like protein</fullName>
    </submittedName>
</protein>
<dbReference type="InterPro" id="IPR012978">
    <property type="entry name" value="HEAT_RRP12"/>
</dbReference>
<dbReference type="PANTHER" id="PTHR48445:SF1">
    <property type="entry name" value="OS02G0782100 PROTEIN"/>
    <property type="match status" value="1"/>
</dbReference>
<reference evidence="4" key="1">
    <citation type="journal article" date="2018" name="Nat. Genet.">
        <title>Extensive intraspecific gene order and gene structural variations between Mo17 and other maize genomes.</title>
        <authorList>
            <person name="Sun S."/>
            <person name="Zhou Y."/>
            <person name="Chen J."/>
            <person name="Shi J."/>
            <person name="Zhao H."/>
            <person name="Zhao H."/>
            <person name="Song W."/>
            <person name="Zhang M."/>
            <person name="Cui Y."/>
            <person name="Dong X."/>
            <person name="Liu H."/>
            <person name="Ma X."/>
            <person name="Jiao Y."/>
            <person name="Wang B."/>
            <person name="Wei X."/>
            <person name="Stein J.C."/>
            <person name="Glaubitz J.C."/>
            <person name="Lu F."/>
            <person name="Yu G."/>
            <person name="Liang C."/>
            <person name="Fengler K."/>
            <person name="Li B."/>
            <person name="Rafalski A."/>
            <person name="Schnable P.S."/>
            <person name="Ware D.H."/>
            <person name="Buckler E.S."/>
            <person name="Lai J."/>
        </authorList>
    </citation>
    <scope>NUCLEOTIDE SEQUENCE [LARGE SCALE GENOMIC DNA]</scope>
    <source>
        <tissue evidence="4">Seedling</tissue>
    </source>
</reference>
<evidence type="ECO:0000259" key="2">
    <source>
        <dbReference type="Pfam" id="PF08161"/>
    </source>
</evidence>
<evidence type="ECO:0000256" key="1">
    <source>
        <dbReference type="SAM" id="MobiDB-lite"/>
    </source>
</evidence>
<dbReference type="SUPFAM" id="SSF48371">
    <property type="entry name" value="ARM repeat"/>
    <property type="match status" value="1"/>
</dbReference>
<feature type="domain" description="RRP12 HEAT" evidence="2">
    <location>
        <begin position="297"/>
        <end position="465"/>
    </location>
</feature>
<dbReference type="EMBL" id="NCVQ01000006">
    <property type="protein sequence ID" value="PWZ20737.1"/>
    <property type="molecule type" value="Genomic_DNA"/>
</dbReference>
<dbReference type="ExpressionAtlas" id="A0A3L6EN34">
    <property type="expression patterns" value="baseline and differential"/>
</dbReference>
<comment type="caution">
    <text evidence="4">The sequence shown here is derived from an EMBL/GenBank/DDBJ whole genome shotgun (WGS) entry which is preliminary data.</text>
</comment>
<name>A0A3L6EN34_MAIZE</name>
<dbReference type="AlphaFoldDB" id="A0A3L6EN34"/>
<evidence type="ECO:0000259" key="3">
    <source>
        <dbReference type="Pfam" id="PF25772"/>
    </source>
</evidence>
<feature type="region of interest" description="Disordered" evidence="1">
    <location>
        <begin position="1"/>
        <end position="22"/>
    </location>
</feature>
<proteinExistence type="predicted"/>
<sequence>MADVDMADLPQTPRSTAGDDDLSLLDGEGDLAAAILARLGGSPREDFQHLCATAAAMAQAVSDQGVPATPVAYFAAAAAALAPLARAGDAGADRHVAGALLAFLSAALPALPAAVVRKQSHSCLHDVLLSFQRQTILIPASEAITRSFERFLLLAGGSSAVNTGVSEEGPKGAKEVLYILNALICCLPLMASKPSNTILKYFKPLLDLHQPILIRSLLDILHAVCESPTVQLKSDVLLDLLCSLGLSVSSERKSGDEMASIARLLHVGTKKIYKQNRDICVVKLPLIFTSLGDILSSEFEEARFSSVEGFKGLIDNCIDETLVSQGIAQMKARHQGLKSDPTIIDKICAILEGLLDVRYSDVWDRSFHVISVAFDKLVRNLADMQNLSDDDFSFRKQLDACLGSAVAAMGPKNILEILQIQSISDENEWILPIMEKHIVGASLQFFLRDILSMVGAIEKNIPKVYQPAISEIASISDKNVVGKFFLDAIRKLLDATKAVNAEPVDDSSMEIEADSNKNSMKSLDLNIRALLLDFAASLMPGLAAKSINVLFSYVKPAIKDSDSLIQKRAYKVLSMLLKVAGGLAAGQTPYAISAAVTGLARLTYEFSELIGVAYKLLPQTFLLMQRNNREIVKVKSLIEILVKKCGLDAVKAVMPEEHMKLLTNIRKINERKMRKAKSSEDGDAMSMASELQGKVGGITHKCFRTLEVMMNQMVLFLPNILLLLDLVLNQSFNSIYLTRNGVRLALKSAAGKKRAAPDDDDEKFEVDPEGRIIVREEREKWKKKPAPRDDEEADGRALSEASPSRRGRHPALAGPTLATSTPARGPVVI</sequence>
<feature type="region of interest" description="Disordered" evidence="1">
    <location>
        <begin position="777"/>
        <end position="829"/>
    </location>
</feature>
<dbReference type="Pfam" id="PF08161">
    <property type="entry name" value="RRP12_HEAT"/>
    <property type="match status" value="1"/>
</dbReference>
<accession>A0A3L6EN34</accession>
<dbReference type="Proteomes" id="UP000251960">
    <property type="component" value="Chromosome 5"/>
</dbReference>
<dbReference type="InterPro" id="IPR057860">
    <property type="entry name" value="HEAT_RRP12_N"/>
</dbReference>
<dbReference type="InterPro" id="IPR016024">
    <property type="entry name" value="ARM-type_fold"/>
</dbReference>
<dbReference type="PANTHER" id="PTHR48445">
    <property type="entry name" value="OS02G0782100 PROTEIN"/>
    <property type="match status" value="1"/>
</dbReference>
<gene>
    <name evidence="4" type="primary">RRP12_0</name>
    <name evidence="4" type="ORF">Zm00014a_027225</name>
</gene>
<feature type="domain" description="RRP12 N-terminal HEAT" evidence="3">
    <location>
        <begin position="116"/>
        <end position="231"/>
    </location>
</feature>
<dbReference type="Pfam" id="PF25772">
    <property type="entry name" value="HEAT_RRP12_N"/>
    <property type="match status" value="1"/>
</dbReference>
<organism evidence="4">
    <name type="scientific">Zea mays</name>
    <name type="common">Maize</name>
    <dbReference type="NCBI Taxonomy" id="4577"/>
    <lineage>
        <taxon>Eukaryota</taxon>
        <taxon>Viridiplantae</taxon>
        <taxon>Streptophyta</taxon>
        <taxon>Embryophyta</taxon>
        <taxon>Tracheophyta</taxon>
        <taxon>Spermatophyta</taxon>
        <taxon>Magnoliopsida</taxon>
        <taxon>Liliopsida</taxon>
        <taxon>Poales</taxon>
        <taxon>Poaceae</taxon>
        <taxon>PACMAD clade</taxon>
        <taxon>Panicoideae</taxon>
        <taxon>Andropogonodae</taxon>
        <taxon>Andropogoneae</taxon>
        <taxon>Tripsacinae</taxon>
        <taxon>Zea</taxon>
    </lineage>
</organism>
<evidence type="ECO:0000313" key="4">
    <source>
        <dbReference type="EMBL" id="PWZ20737.1"/>
    </source>
</evidence>